<reference evidence="2" key="1">
    <citation type="journal article" date="2019" name="Int. J. Syst. Evol. Microbiol.">
        <title>The Global Catalogue of Microorganisms (GCM) 10K type strain sequencing project: providing services to taxonomists for standard genome sequencing and annotation.</title>
        <authorList>
            <consortium name="The Broad Institute Genomics Platform"/>
            <consortium name="The Broad Institute Genome Sequencing Center for Infectious Disease"/>
            <person name="Wu L."/>
            <person name="Ma J."/>
        </authorList>
    </citation>
    <scope>NUCLEOTIDE SEQUENCE [LARGE SCALE GENOMIC DNA]</scope>
    <source>
        <strain evidence="2">CECT 7131</strain>
    </source>
</reference>
<keyword evidence="2" id="KW-1185">Reference proteome</keyword>
<evidence type="ECO:0000313" key="2">
    <source>
        <dbReference type="Proteomes" id="UP001529369"/>
    </source>
</evidence>
<evidence type="ECO:0000313" key="1">
    <source>
        <dbReference type="EMBL" id="MDN3562806.1"/>
    </source>
</evidence>
<gene>
    <name evidence="1" type="ORF">QWZ14_00180</name>
</gene>
<name>A0ABT7ZZB1_9PROT</name>
<comment type="caution">
    <text evidence="1">The sequence shown here is derived from an EMBL/GenBank/DDBJ whole genome shotgun (WGS) entry which is preliminary data.</text>
</comment>
<dbReference type="Proteomes" id="UP001529369">
    <property type="component" value="Unassembled WGS sequence"/>
</dbReference>
<sequence>MLLLLAALSGCAGGGAVPRSGQADGRQELEASAPILGDLVRAGQVCGIAVSTAALDRAARIEAAVIELHRRQGGTAARDDFLRSMAPPSFDPRQGGADRAAWCAARQAEIARADGFLTGRSGDALLLRAEATLASLH</sequence>
<dbReference type="EMBL" id="JAUFPN010000001">
    <property type="protein sequence ID" value="MDN3562806.1"/>
    <property type="molecule type" value="Genomic_DNA"/>
</dbReference>
<evidence type="ECO:0008006" key="3">
    <source>
        <dbReference type="Google" id="ProtNLM"/>
    </source>
</evidence>
<dbReference type="RefSeq" id="WP_290314527.1">
    <property type="nucleotide sequence ID" value="NZ_JAUFPN010000001.1"/>
</dbReference>
<protein>
    <recommendedName>
        <fullName evidence="3">DUF1311 domain-containing protein</fullName>
    </recommendedName>
</protein>
<organism evidence="1 2">
    <name type="scientific">Paeniroseomonas aquatica</name>
    <dbReference type="NCBI Taxonomy" id="373043"/>
    <lineage>
        <taxon>Bacteria</taxon>
        <taxon>Pseudomonadati</taxon>
        <taxon>Pseudomonadota</taxon>
        <taxon>Alphaproteobacteria</taxon>
        <taxon>Acetobacterales</taxon>
        <taxon>Acetobacteraceae</taxon>
        <taxon>Paeniroseomonas</taxon>
    </lineage>
</organism>
<accession>A0ABT7ZZB1</accession>
<proteinExistence type="predicted"/>